<name>A0ACC3S795_9PEZI</name>
<proteinExistence type="predicted"/>
<gene>
    <name evidence="1" type="ORF">M8818_007401</name>
</gene>
<evidence type="ECO:0000313" key="2">
    <source>
        <dbReference type="Proteomes" id="UP001320706"/>
    </source>
</evidence>
<dbReference type="Proteomes" id="UP001320706">
    <property type="component" value="Unassembled WGS sequence"/>
</dbReference>
<comment type="caution">
    <text evidence="1">The sequence shown here is derived from an EMBL/GenBank/DDBJ whole genome shotgun (WGS) entry which is preliminary data.</text>
</comment>
<reference evidence="1" key="1">
    <citation type="submission" date="2024-02" db="EMBL/GenBank/DDBJ databases">
        <title>Metagenome Assembled Genome of Zalaria obscura JY119.</title>
        <authorList>
            <person name="Vighnesh L."/>
            <person name="Jagadeeshwari U."/>
            <person name="Venkata Ramana C."/>
            <person name="Sasikala C."/>
        </authorList>
    </citation>
    <scope>NUCLEOTIDE SEQUENCE</scope>
    <source>
        <strain evidence="1">JY119</strain>
    </source>
</reference>
<evidence type="ECO:0000313" key="1">
    <source>
        <dbReference type="EMBL" id="KAK8194213.1"/>
    </source>
</evidence>
<keyword evidence="2" id="KW-1185">Reference proteome</keyword>
<protein>
    <submittedName>
        <fullName evidence="1">Uncharacterized protein</fullName>
    </submittedName>
</protein>
<dbReference type="EMBL" id="JAMKPW020000043">
    <property type="protein sequence ID" value="KAK8194213.1"/>
    <property type="molecule type" value="Genomic_DNA"/>
</dbReference>
<accession>A0ACC3S795</accession>
<organism evidence="1 2">
    <name type="scientific">Zalaria obscura</name>
    <dbReference type="NCBI Taxonomy" id="2024903"/>
    <lineage>
        <taxon>Eukaryota</taxon>
        <taxon>Fungi</taxon>
        <taxon>Dikarya</taxon>
        <taxon>Ascomycota</taxon>
        <taxon>Pezizomycotina</taxon>
        <taxon>Dothideomycetes</taxon>
        <taxon>Dothideomycetidae</taxon>
        <taxon>Dothideales</taxon>
        <taxon>Zalariaceae</taxon>
        <taxon>Zalaria</taxon>
    </lineage>
</organism>
<sequence length="328" mass="35148">MEKDIEKGKDDAQSRPRSQTIPTTKEHSSLLKAITVVGINIVSTTAIVYVNKSVFSGPFSRCQSSFVAFHFAITGATLYLLSRPRLSFFRAQAVSPRTMLPLAAVMSANVLLMNLSLAFSTIILYQIVRVLLSPLTAAINFLLYGARTSASAFVALLLACVGVGVTSYFESKPKADASEKQTTAMGAGFAFAAVASSAVYTVWVGQYHKRLQLSSPQLLLNMTPLGTLLLGGASFFTDSFPVWGEVTRSQWGFVVLSGLLACIVNVSQFFIIDIVGPVSATVVGHSKTCTIVGLGWMTSPRPVSPGSILGVFLAIGGMVMYSWRTYTV</sequence>